<dbReference type="Proteomes" id="UP000183983">
    <property type="component" value="Unassembled WGS sequence"/>
</dbReference>
<keyword evidence="1" id="KW-0472">Membrane</keyword>
<gene>
    <name evidence="3" type="ORF">SAMN05216593_108221</name>
</gene>
<dbReference type="InterPro" id="IPR007001">
    <property type="entry name" value="Shufflon_N"/>
</dbReference>
<proteinExistence type="predicted"/>
<dbReference type="RefSeq" id="WP_084537111.1">
    <property type="nucleotide sequence ID" value="NZ_FRDA01000008.1"/>
</dbReference>
<dbReference type="AlphaFoldDB" id="A0A1M7P7P1"/>
<evidence type="ECO:0000313" key="3">
    <source>
        <dbReference type="EMBL" id="SHN12655.1"/>
    </source>
</evidence>
<sequence length="428" mass="45036">MIGHTHSRMRGFVSIELIFALIVVSLMTAIGINVASNWSASQSYLVAAQQQQTVAEAASRYLKDNFIAVSNAANAAPVQVTVPMLRNAGYLAAGFSDNNAFGQTFLALARKSGSTQLESIVITTGGESIDEIGTREIAENLGGTGGFVPVATPTTVQGTRGGWQVNLTNFGINPGAGHTASALFLLDGTLANDYLYRNFIAGKPELNRMNTGLDMGANNVTNANNITGSGEIKGDTLKSDDRTEVGEYIDLQSEEVEGTACEKIGLVSKTESGLLLSCQKIGTTTIWTASRGGAFGGAFMISLNSKSCAAPNPVTGDCNCPRGFSPTSSGWIGVSADTYQSGECIVDAKFVGTYTTQNVVQVFIAPQKPTTTTSSCRTGTPNTQPGCTCPIGSIPVPQLAKVTNYTDSINGIIDIRTERIEYWCISRA</sequence>
<evidence type="ECO:0000313" key="4">
    <source>
        <dbReference type="Proteomes" id="UP000183983"/>
    </source>
</evidence>
<evidence type="ECO:0000256" key="1">
    <source>
        <dbReference type="SAM" id="Phobius"/>
    </source>
</evidence>
<keyword evidence="1" id="KW-1133">Transmembrane helix</keyword>
<accession>A0A1M7P7P1</accession>
<reference evidence="3 4" key="1">
    <citation type="submission" date="2016-11" db="EMBL/GenBank/DDBJ databases">
        <authorList>
            <person name="Jaros S."/>
            <person name="Januszkiewicz K."/>
            <person name="Wedrychowicz H."/>
        </authorList>
    </citation>
    <scope>NUCLEOTIDE SEQUENCE [LARGE SCALE GENOMIC DNA]</scope>
    <source>
        <strain evidence="3 4">LMG 26898</strain>
    </source>
</reference>
<feature type="domain" description="Bacterial shufflon protein N-terminal" evidence="2">
    <location>
        <begin position="41"/>
        <end position="228"/>
    </location>
</feature>
<feature type="transmembrane region" description="Helical" evidence="1">
    <location>
        <begin position="12"/>
        <end position="32"/>
    </location>
</feature>
<organism evidence="3 4">
    <name type="scientific">Pseudomonas asturiensis</name>
    <dbReference type="NCBI Taxonomy" id="1190415"/>
    <lineage>
        <taxon>Bacteria</taxon>
        <taxon>Pseudomonadati</taxon>
        <taxon>Pseudomonadota</taxon>
        <taxon>Gammaproteobacteria</taxon>
        <taxon>Pseudomonadales</taxon>
        <taxon>Pseudomonadaceae</taxon>
        <taxon>Pseudomonas</taxon>
    </lineage>
</organism>
<keyword evidence="1" id="KW-0812">Transmembrane</keyword>
<dbReference type="Pfam" id="PF04917">
    <property type="entry name" value="Shufflon_N"/>
    <property type="match status" value="1"/>
</dbReference>
<protein>
    <submittedName>
        <fullName evidence="3">Shufflon protein, N-terminal constant region</fullName>
    </submittedName>
</protein>
<dbReference type="STRING" id="1190415.SAMN05216593_108221"/>
<dbReference type="OrthoDB" id="7220054at2"/>
<evidence type="ECO:0000259" key="2">
    <source>
        <dbReference type="Pfam" id="PF04917"/>
    </source>
</evidence>
<dbReference type="EMBL" id="FRDA01000008">
    <property type="protein sequence ID" value="SHN12655.1"/>
    <property type="molecule type" value="Genomic_DNA"/>
</dbReference>
<name>A0A1M7P7P1_9PSED</name>